<evidence type="ECO:0000256" key="6">
    <source>
        <dbReference type="ARBA" id="ARBA00022816"/>
    </source>
</evidence>
<dbReference type="CDD" id="cd21452">
    <property type="entry name" value="DLC-like_DYNLL1_DYNLL2"/>
    <property type="match status" value="1"/>
</dbReference>
<evidence type="ECO:0000256" key="3">
    <source>
        <dbReference type="ARBA" id="ARBA00022448"/>
    </source>
</evidence>
<keyword evidence="3" id="KW-0813">Transport</keyword>
<evidence type="ECO:0000256" key="9">
    <source>
        <dbReference type="ARBA" id="ARBA00023242"/>
    </source>
</evidence>
<dbReference type="SMART" id="SM01375">
    <property type="entry name" value="Dynein_light"/>
    <property type="match status" value="1"/>
</dbReference>
<dbReference type="Pfam" id="PF01221">
    <property type="entry name" value="Dynein_light"/>
    <property type="match status" value="1"/>
</dbReference>
<dbReference type="InterPro" id="IPR001372">
    <property type="entry name" value="Dynein_light_chain_typ-1/2"/>
</dbReference>
<dbReference type="PANTHER" id="PTHR11886:SF91">
    <property type="entry name" value="DYNEIN LIGHT CHAIN 1, CYTOPLASMIC"/>
    <property type="match status" value="1"/>
</dbReference>
<evidence type="ECO:0000256" key="8">
    <source>
        <dbReference type="ARBA" id="ARBA00023212"/>
    </source>
</evidence>
<keyword evidence="7" id="KW-0653">Protein transport</keyword>
<dbReference type="GO" id="GO:0035721">
    <property type="term" value="P:intraciliary retrograde transport"/>
    <property type="evidence" value="ECO:0007669"/>
    <property type="project" value="TreeGrafter"/>
</dbReference>
<evidence type="ECO:0000256" key="7">
    <source>
        <dbReference type="ARBA" id="ARBA00022927"/>
    </source>
</evidence>
<dbReference type="AlphaFoldDB" id="A0A7K5GBY5"/>
<dbReference type="GO" id="GO:0005929">
    <property type="term" value="C:cilium"/>
    <property type="evidence" value="ECO:0007669"/>
    <property type="project" value="GOC"/>
</dbReference>
<comment type="similarity">
    <text evidence="10">Belongs to the dynein light chain family.</text>
</comment>
<keyword evidence="10" id="KW-0243">Dynein</keyword>
<dbReference type="GO" id="GO:0044458">
    <property type="term" value="P:motile cilium assembly"/>
    <property type="evidence" value="ECO:0007669"/>
    <property type="project" value="TreeGrafter"/>
</dbReference>
<reference evidence="11 12" key="1">
    <citation type="submission" date="2019-09" db="EMBL/GenBank/DDBJ databases">
        <title>Bird 10,000 Genomes (B10K) Project - Family phase.</title>
        <authorList>
            <person name="Zhang G."/>
        </authorList>
    </citation>
    <scope>NUCLEOTIDE SEQUENCE [LARGE SCALE GENOMIC DNA]</scope>
    <source>
        <strain evidence="11">B10K-CU-031-22</strain>
    </source>
</reference>
<evidence type="ECO:0000256" key="2">
    <source>
        <dbReference type="ARBA" id="ARBA00004245"/>
    </source>
</evidence>
<keyword evidence="8 10" id="KW-0206">Cytoskeleton</keyword>
<keyword evidence="12" id="KW-1185">Reference proteome</keyword>
<proteinExistence type="inferred from homology"/>
<sequence>MGGRTAVIKDTDMSEEVQQDAVECAIQSLEECSVECDAAAHIKKRISEFDRKYNPTWQCTVGRNFCSCVTHETSQFIIFCLGPATLLLFEGA</sequence>
<keyword evidence="9" id="KW-0539">Nucleus</keyword>
<evidence type="ECO:0000313" key="11">
    <source>
        <dbReference type="EMBL" id="NWS54543.1"/>
    </source>
</evidence>
<dbReference type="OrthoDB" id="10033309at2759"/>
<name>A0A7K5GBY5_9AVES</name>
<evidence type="ECO:0000256" key="1">
    <source>
        <dbReference type="ARBA" id="ARBA00004123"/>
    </source>
</evidence>
<dbReference type="GO" id="GO:0005634">
    <property type="term" value="C:nucleus"/>
    <property type="evidence" value="ECO:0007669"/>
    <property type="project" value="UniProtKB-SubCell"/>
</dbReference>
<dbReference type="EMBL" id="VZRC01000091">
    <property type="protein sequence ID" value="NWS54543.1"/>
    <property type="molecule type" value="Genomic_DNA"/>
</dbReference>
<keyword evidence="5 10" id="KW-0493">Microtubule</keyword>
<dbReference type="GO" id="GO:0015031">
    <property type="term" value="P:protein transport"/>
    <property type="evidence" value="ECO:0007669"/>
    <property type="project" value="UniProtKB-KW"/>
</dbReference>
<evidence type="ECO:0000256" key="4">
    <source>
        <dbReference type="ARBA" id="ARBA00022490"/>
    </source>
</evidence>
<dbReference type="InterPro" id="IPR037177">
    <property type="entry name" value="DLC_sf"/>
</dbReference>
<comment type="subcellular location">
    <subcellularLocation>
        <location evidence="2 10">Cytoplasm</location>
        <location evidence="2 10">Cytoskeleton</location>
    </subcellularLocation>
    <subcellularLocation>
        <location evidence="1">Nucleus</location>
    </subcellularLocation>
</comment>
<accession>A0A7K5GBY5</accession>
<dbReference type="GO" id="GO:0005868">
    <property type="term" value="C:cytoplasmic dynein complex"/>
    <property type="evidence" value="ECO:0007669"/>
    <property type="project" value="TreeGrafter"/>
</dbReference>
<dbReference type="GO" id="GO:0005874">
    <property type="term" value="C:microtubule"/>
    <property type="evidence" value="ECO:0007669"/>
    <property type="project" value="UniProtKB-KW"/>
</dbReference>
<evidence type="ECO:0000256" key="10">
    <source>
        <dbReference type="RuleBase" id="RU365010"/>
    </source>
</evidence>
<dbReference type="GO" id="GO:0045505">
    <property type="term" value="F:dynein intermediate chain binding"/>
    <property type="evidence" value="ECO:0007669"/>
    <property type="project" value="TreeGrafter"/>
</dbReference>
<feature type="non-terminal residue" evidence="11">
    <location>
        <position position="92"/>
    </location>
</feature>
<keyword evidence="6" id="KW-0509">mRNA transport</keyword>
<keyword evidence="4 10" id="KW-0963">Cytoplasm</keyword>
<organism evidence="11 12">
    <name type="scientific">Chunga burmeisteri</name>
    <name type="common">Black-legged seriema</name>
    <dbReference type="NCBI Taxonomy" id="1352770"/>
    <lineage>
        <taxon>Eukaryota</taxon>
        <taxon>Metazoa</taxon>
        <taxon>Chordata</taxon>
        <taxon>Craniata</taxon>
        <taxon>Vertebrata</taxon>
        <taxon>Euteleostomi</taxon>
        <taxon>Archelosauria</taxon>
        <taxon>Archosauria</taxon>
        <taxon>Dinosauria</taxon>
        <taxon>Saurischia</taxon>
        <taxon>Theropoda</taxon>
        <taxon>Coelurosauria</taxon>
        <taxon>Aves</taxon>
        <taxon>Neognathae</taxon>
        <taxon>Neoaves</taxon>
        <taxon>Telluraves</taxon>
        <taxon>Australaves</taxon>
        <taxon>Cariamiformes</taxon>
        <taxon>Cariamidae</taxon>
        <taxon>Chunga</taxon>
    </lineage>
</organism>
<dbReference type="GO" id="GO:0051028">
    <property type="term" value="P:mRNA transport"/>
    <property type="evidence" value="ECO:0007669"/>
    <property type="project" value="UniProtKB-KW"/>
</dbReference>
<dbReference type="SUPFAM" id="SSF54648">
    <property type="entry name" value="DLC"/>
    <property type="match status" value="1"/>
</dbReference>
<dbReference type="FunFam" id="3.30.740.10:FF:000005">
    <property type="entry name" value="Dynein light chain"/>
    <property type="match status" value="1"/>
</dbReference>
<keyword evidence="10" id="KW-0505">Motor protein</keyword>
<evidence type="ECO:0000256" key="5">
    <source>
        <dbReference type="ARBA" id="ARBA00022701"/>
    </source>
</evidence>
<gene>
    <name evidence="11" type="primary">Ctp_0</name>
    <name evidence="11" type="ORF">CHUBUR_R01665</name>
</gene>
<protein>
    <recommendedName>
        <fullName evidence="10">Dynein light chain</fullName>
    </recommendedName>
</protein>
<dbReference type="Proteomes" id="UP000541181">
    <property type="component" value="Unassembled WGS sequence"/>
</dbReference>
<evidence type="ECO:0000313" key="12">
    <source>
        <dbReference type="Proteomes" id="UP000541181"/>
    </source>
</evidence>
<feature type="non-terminal residue" evidence="11">
    <location>
        <position position="1"/>
    </location>
</feature>
<dbReference type="Gene3D" id="3.30.740.10">
    <property type="entry name" value="Protein Inhibitor Of Neuronal Nitric Oxide Synthase"/>
    <property type="match status" value="1"/>
</dbReference>
<dbReference type="PANTHER" id="PTHR11886">
    <property type="entry name" value="DYNEIN LIGHT CHAIN"/>
    <property type="match status" value="1"/>
</dbReference>
<comment type="caution">
    <text evidence="11">The sequence shown here is derived from an EMBL/GenBank/DDBJ whole genome shotgun (WGS) entry which is preliminary data.</text>
</comment>